<dbReference type="AlphaFoldDB" id="G2P8A7"/>
<keyword evidence="10" id="KW-1185">Reference proteome</keyword>
<evidence type="ECO:0000256" key="3">
    <source>
        <dbReference type="ARBA" id="ARBA00022692"/>
    </source>
</evidence>
<name>G2P8A7_STRV4</name>
<dbReference type="eggNOG" id="COG2864">
    <property type="taxonomic scope" value="Bacteria"/>
</dbReference>
<sequence>MTSTPGSVNRTDATMTPPPERMTPPSERTMTASSRAGGRDQDHDQDRSRVRRFSLAERWIHRTTALLLGVCVFSAGCLYLPQLAELVGRRALVVTVHEWSGILTPLPALLGLASRAFRADLTRLNRFGPHDRRWLRAALRRDRRRQERPAGKFNAGQKLYAGYIAGAVMVMAGTGLLMWFTGLAPLVWRTSATFVHDWLALAIGLVLIGHIGKAFADPEARRGMRTGRVERAWAARQHPLWRPDEDAADGHRDAGRDIGDHERHVR</sequence>
<evidence type="ECO:0000256" key="4">
    <source>
        <dbReference type="ARBA" id="ARBA00022989"/>
    </source>
</evidence>
<dbReference type="InterPro" id="IPR016174">
    <property type="entry name" value="Di-haem_cyt_TM"/>
</dbReference>
<dbReference type="PANTHER" id="PTHR30485">
    <property type="entry name" value="NI/FE-HYDROGENASE 1 B-TYPE CYTOCHROME SUBUNIT"/>
    <property type="match status" value="1"/>
</dbReference>
<keyword evidence="4 7" id="KW-1133">Transmembrane helix</keyword>
<dbReference type="Gene3D" id="1.20.950.20">
    <property type="entry name" value="Transmembrane di-heme cytochromes, Chain C"/>
    <property type="match status" value="1"/>
</dbReference>
<feature type="region of interest" description="Disordered" evidence="6">
    <location>
        <begin position="1"/>
        <end position="48"/>
    </location>
</feature>
<dbReference type="HOGENOM" id="CLU_091368_0_0_11"/>
<accession>G2P8A7</accession>
<dbReference type="SUPFAM" id="SSF81342">
    <property type="entry name" value="Transmembrane di-heme cytochromes"/>
    <property type="match status" value="1"/>
</dbReference>
<reference evidence="9" key="1">
    <citation type="submission" date="2011-08" db="EMBL/GenBank/DDBJ databases">
        <title>Complete sequence of chromosome of Streptomyces violaceusniger Tu 4113.</title>
        <authorList>
            <consortium name="US DOE Joint Genome Institute"/>
            <person name="Lucas S."/>
            <person name="Han J."/>
            <person name="Lapidus A."/>
            <person name="Cheng J.-F."/>
            <person name="Goodwin L."/>
            <person name="Pitluck S."/>
            <person name="Peters L."/>
            <person name="Ivanova N."/>
            <person name="Daligault H."/>
            <person name="Detter J.C."/>
            <person name="Han C."/>
            <person name="Tapia R."/>
            <person name="Land M."/>
            <person name="Hauser L."/>
            <person name="Kyrpides N."/>
            <person name="Ivanova N."/>
            <person name="Pagani I."/>
            <person name="Hagen A."/>
            <person name="Katz L."/>
            <person name="Fiedler H.-P."/>
            <person name="Keasling J."/>
            <person name="Fortman J."/>
            <person name="Woyke T."/>
        </authorList>
    </citation>
    <scope>NUCLEOTIDE SEQUENCE [LARGE SCALE GENOMIC DNA]</scope>
    <source>
        <strain evidence="9">Tu 4113</strain>
    </source>
</reference>
<feature type="transmembrane region" description="Helical" evidence="7">
    <location>
        <begin position="160"/>
        <end position="186"/>
    </location>
</feature>
<feature type="transmembrane region" description="Helical" evidence="7">
    <location>
        <begin position="101"/>
        <end position="117"/>
    </location>
</feature>
<evidence type="ECO:0000259" key="8">
    <source>
        <dbReference type="Pfam" id="PF01292"/>
    </source>
</evidence>
<evidence type="ECO:0000256" key="1">
    <source>
        <dbReference type="ARBA" id="ARBA00004651"/>
    </source>
</evidence>
<dbReference type="InterPro" id="IPR051542">
    <property type="entry name" value="Hydrogenase_cytochrome"/>
</dbReference>
<dbReference type="KEGG" id="svl:Strvi_6723"/>
<keyword evidence="3 7" id="KW-0812">Transmembrane</keyword>
<dbReference type="Pfam" id="PF01292">
    <property type="entry name" value="Ni_hydr_CYTB"/>
    <property type="match status" value="1"/>
</dbReference>
<dbReference type="GO" id="GO:0005886">
    <property type="term" value="C:plasma membrane"/>
    <property type="evidence" value="ECO:0007669"/>
    <property type="project" value="UniProtKB-SubCell"/>
</dbReference>
<evidence type="ECO:0000256" key="2">
    <source>
        <dbReference type="ARBA" id="ARBA00022475"/>
    </source>
</evidence>
<keyword evidence="2" id="KW-1003">Cell membrane</keyword>
<feature type="compositionally biased region" description="Basic and acidic residues" evidence="6">
    <location>
        <begin position="37"/>
        <end position="48"/>
    </location>
</feature>
<evidence type="ECO:0000313" key="10">
    <source>
        <dbReference type="Proteomes" id="UP000008703"/>
    </source>
</evidence>
<feature type="region of interest" description="Disordered" evidence="6">
    <location>
        <begin position="243"/>
        <end position="266"/>
    </location>
</feature>
<feature type="compositionally biased region" description="Polar residues" evidence="6">
    <location>
        <begin position="1"/>
        <end position="13"/>
    </location>
</feature>
<protein>
    <recommendedName>
        <fullName evidence="8">Cytochrome b561 bacterial/Ni-hydrogenase domain-containing protein</fullName>
    </recommendedName>
</protein>
<evidence type="ECO:0000256" key="5">
    <source>
        <dbReference type="ARBA" id="ARBA00023136"/>
    </source>
</evidence>
<feature type="domain" description="Cytochrome b561 bacterial/Ni-hydrogenase" evidence="8">
    <location>
        <begin position="52"/>
        <end position="218"/>
    </location>
</feature>
<comment type="subcellular location">
    <subcellularLocation>
        <location evidence="1">Cell membrane</location>
        <topology evidence="1">Multi-pass membrane protein</topology>
    </subcellularLocation>
</comment>
<dbReference type="PANTHER" id="PTHR30485:SF0">
    <property type="entry name" value="NI_FE-HYDROGENASE 1 B-TYPE CYTOCHROME SUBUNIT-RELATED"/>
    <property type="match status" value="1"/>
</dbReference>
<feature type="transmembrane region" description="Helical" evidence="7">
    <location>
        <begin position="59"/>
        <end position="81"/>
    </location>
</feature>
<dbReference type="GO" id="GO:0020037">
    <property type="term" value="F:heme binding"/>
    <property type="evidence" value="ECO:0007669"/>
    <property type="project" value="TreeGrafter"/>
</dbReference>
<feature type="transmembrane region" description="Helical" evidence="7">
    <location>
        <begin position="198"/>
        <end position="216"/>
    </location>
</feature>
<evidence type="ECO:0000256" key="7">
    <source>
        <dbReference type="SAM" id="Phobius"/>
    </source>
</evidence>
<dbReference type="GO" id="GO:0022904">
    <property type="term" value="P:respiratory electron transport chain"/>
    <property type="evidence" value="ECO:0007669"/>
    <property type="project" value="InterPro"/>
</dbReference>
<dbReference type="InterPro" id="IPR011577">
    <property type="entry name" value="Cyt_b561_bac/Ni-Hgenase"/>
</dbReference>
<evidence type="ECO:0000256" key="6">
    <source>
        <dbReference type="SAM" id="MobiDB-lite"/>
    </source>
</evidence>
<proteinExistence type="predicted"/>
<evidence type="ECO:0000313" key="9">
    <source>
        <dbReference type="EMBL" id="AEM86103.1"/>
    </source>
</evidence>
<gene>
    <name evidence="9" type="ORF">Strvi_6723</name>
</gene>
<dbReference type="EMBL" id="CP002994">
    <property type="protein sequence ID" value="AEM86103.1"/>
    <property type="molecule type" value="Genomic_DNA"/>
</dbReference>
<organism evidence="9 10">
    <name type="scientific">Streptomyces violaceusniger (strain Tu 4113)</name>
    <dbReference type="NCBI Taxonomy" id="653045"/>
    <lineage>
        <taxon>Bacteria</taxon>
        <taxon>Bacillati</taxon>
        <taxon>Actinomycetota</taxon>
        <taxon>Actinomycetes</taxon>
        <taxon>Kitasatosporales</taxon>
        <taxon>Streptomycetaceae</taxon>
        <taxon>Streptomyces</taxon>
        <taxon>Streptomyces violaceusniger group</taxon>
    </lineage>
</organism>
<keyword evidence="5 7" id="KW-0472">Membrane</keyword>
<dbReference type="GO" id="GO:0009055">
    <property type="term" value="F:electron transfer activity"/>
    <property type="evidence" value="ECO:0007669"/>
    <property type="project" value="InterPro"/>
</dbReference>
<dbReference type="Proteomes" id="UP000008703">
    <property type="component" value="Chromosome"/>
</dbReference>